<reference evidence="10 11" key="1">
    <citation type="journal article" date="2012" name="Stand. Genomic Sci.">
        <title>Complete genome sequence of the aerobic, heterotroph Marinithermus hydrothermalis type strain (T1(T)) from a deep-sea hydrothermal vent chimney.</title>
        <authorList>
            <person name="Copeland A."/>
            <person name="Gu W."/>
            <person name="Yasawong M."/>
            <person name="Lapidus A."/>
            <person name="Lucas S."/>
            <person name="Deshpande S."/>
            <person name="Pagani I."/>
            <person name="Tapia R."/>
            <person name="Cheng J.F."/>
            <person name="Goodwin L.A."/>
            <person name="Pitluck S."/>
            <person name="Liolios K."/>
            <person name="Ivanova N."/>
            <person name="Mavromatis K."/>
            <person name="Mikhailova N."/>
            <person name="Pati A."/>
            <person name="Chen A."/>
            <person name="Palaniappan K."/>
            <person name="Land M."/>
            <person name="Pan C."/>
            <person name="Brambilla E.M."/>
            <person name="Rohde M."/>
            <person name="Tindall B.J."/>
            <person name="Sikorski J."/>
            <person name="Goker M."/>
            <person name="Detter J.C."/>
            <person name="Bristow J."/>
            <person name="Eisen J.A."/>
            <person name="Markowitz V."/>
            <person name="Hugenholtz P."/>
            <person name="Kyrpides N.C."/>
            <person name="Klenk H.P."/>
            <person name="Woyke T."/>
        </authorList>
    </citation>
    <scope>NUCLEOTIDE SEQUENCE [LARGE SCALE GENOMIC DNA]</scope>
    <source>
        <strain evidence="11">DSM 14884 / JCM 11576 / T1</strain>
    </source>
</reference>
<keyword evidence="8" id="KW-1133">Transmembrane helix</keyword>
<evidence type="ECO:0000256" key="1">
    <source>
        <dbReference type="ARBA" id="ARBA00022448"/>
    </source>
</evidence>
<feature type="repeat" description="TPR" evidence="6">
    <location>
        <begin position="143"/>
        <end position="176"/>
    </location>
</feature>
<dbReference type="Gene3D" id="1.10.760.10">
    <property type="entry name" value="Cytochrome c-like domain"/>
    <property type="match status" value="1"/>
</dbReference>
<dbReference type="PANTHER" id="PTHR37823">
    <property type="entry name" value="CYTOCHROME C-553-LIKE"/>
    <property type="match status" value="1"/>
</dbReference>
<evidence type="ECO:0000313" key="10">
    <source>
        <dbReference type="EMBL" id="AEB12701.1"/>
    </source>
</evidence>
<dbReference type="RefSeq" id="WP_013704746.1">
    <property type="nucleotide sequence ID" value="NC_015387.1"/>
</dbReference>
<feature type="transmembrane region" description="Helical" evidence="8">
    <location>
        <begin position="88"/>
        <end position="106"/>
    </location>
</feature>
<feature type="repeat" description="TPR" evidence="6">
    <location>
        <begin position="177"/>
        <end position="210"/>
    </location>
</feature>
<sequence length="331" mass="36375">MTVGAWILLAILVLAGGVYMLAPVRGRSEPFPEDPRPEELREELNLLKNEARELVGAERRRLLARIAHLERTLQEFAPAPSTTRRPAAWVYGLAVLGVVVVGAVLWRYTLPRLPGETVTTAIRVEDALRLQELRQEAESANTAQSWLRYADFAWEVGDFTRAAEGYAAVLRLNPREPRALERMGKLLFISGRFDLAANVLVLATQLDPNEPEGWLFLGSAYYQLAQMKEAVQAWERYLALDAGDANQVAPLIEKARSLADAPLGQRVYAVSCAACHGADGQGGTGPRLKGNPVVEVSDAVRGIITQGMGAMPAIPLDEERLEALLEYLKNL</sequence>
<keyword evidence="1" id="KW-0813">Transport</keyword>
<feature type="domain" description="Cytochrome c" evidence="9">
    <location>
        <begin position="259"/>
        <end position="331"/>
    </location>
</feature>
<dbReference type="Pfam" id="PF13181">
    <property type="entry name" value="TPR_8"/>
    <property type="match status" value="1"/>
</dbReference>
<proteinExistence type="predicted"/>
<dbReference type="InterPro" id="IPR009056">
    <property type="entry name" value="Cyt_c-like_dom"/>
</dbReference>
<dbReference type="GO" id="GO:0020037">
    <property type="term" value="F:heme binding"/>
    <property type="evidence" value="ECO:0007669"/>
    <property type="project" value="InterPro"/>
</dbReference>
<dbReference type="SUPFAM" id="SSF46626">
    <property type="entry name" value="Cytochrome c"/>
    <property type="match status" value="1"/>
</dbReference>
<keyword evidence="3 7" id="KW-0479">Metal-binding</keyword>
<dbReference type="HOGENOM" id="CLU_815646_0_0_0"/>
<dbReference type="EMBL" id="CP002630">
    <property type="protein sequence ID" value="AEB12701.1"/>
    <property type="molecule type" value="Genomic_DNA"/>
</dbReference>
<dbReference type="InterPro" id="IPR051811">
    <property type="entry name" value="Cytochrome_c550/c551-like"/>
</dbReference>
<evidence type="ECO:0000256" key="4">
    <source>
        <dbReference type="ARBA" id="ARBA00022982"/>
    </source>
</evidence>
<organism evidence="10 11">
    <name type="scientific">Marinithermus hydrothermalis (strain DSM 14884 / JCM 11576 / T1)</name>
    <dbReference type="NCBI Taxonomy" id="869210"/>
    <lineage>
        <taxon>Bacteria</taxon>
        <taxon>Thermotogati</taxon>
        <taxon>Deinococcota</taxon>
        <taxon>Deinococci</taxon>
        <taxon>Thermales</taxon>
        <taxon>Thermaceae</taxon>
        <taxon>Marinithermus</taxon>
    </lineage>
</organism>
<dbReference type="SMART" id="SM00028">
    <property type="entry name" value="TPR"/>
    <property type="match status" value="3"/>
</dbReference>
<dbReference type="eggNOG" id="COG2010">
    <property type="taxonomic scope" value="Bacteria"/>
</dbReference>
<dbReference type="Pfam" id="PF13432">
    <property type="entry name" value="TPR_16"/>
    <property type="match status" value="1"/>
</dbReference>
<dbReference type="Pfam" id="PF13442">
    <property type="entry name" value="Cytochrome_CBB3"/>
    <property type="match status" value="1"/>
</dbReference>
<keyword evidence="8" id="KW-0472">Membrane</keyword>
<dbReference type="OrthoDB" id="9811281at2"/>
<keyword evidence="6" id="KW-0802">TPR repeat</keyword>
<dbReference type="PANTHER" id="PTHR37823:SF4">
    <property type="entry name" value="MENAQUINOL-CYTOCHROME C REDUCTASE CYTOCHROME B_C SUBUNIT"/>
    <property type="match status" value="1"/>
</dbReference>
<evidence type="ECO:0000259" key="9">
    <source>
        <dbReference type="PROSITE" id="PS51007"/>
    </source>
</evidence>
<name>F2NMW2_MARHT</name>
<keyword evidence="4" id="KW-0249">Electron transport</keyword>
<dbReference type="Gene3D" id="1.25.40.10">
    <property type="entry name" value="Tetratricopeptide repeat domain"/>
    <property type="match status" value="1"/>
</dbReference>
<feature type="repeat" description="TPR" evidence="6">
    <location>
        <begin position="211"/>
        <end position="244"/>
    </location>
</feature>
<evidence type="ECO:0000256" key="3">
    <source>
        <dbReference type="ARBA" id="ARBA00022723"/>
    </source>
</evidence>
<evidence type="ECO:0000313" key="11">
    <source>
        <dbReference type="Proteomes" id="UP000007030"/>
    </source>
</evidence>
<dbReference type="SUPFAM" id="SSF48452">
    <property type="entry name" value="TPR-like"/>
    <property type="match status" value="1"/>
</dbReference>
<dbReference type="PROSITE" id="PS51007">
    <property type="entry name" value="CYTC"/>
    <property type="match status" value="1"/>
</dbReference>
<dbReference type="GO" id="GO:0009055">
    <property type="term" value="F:electron transfer activity"/>
    <property type="evidence" value="ECO:0007669"/>
    <property type="project" value="InterPro"/>
</dbReference>
<keyword evidence="8" id="KW-0812">Transmembrane</keyword>
<dbReference type="KEGG" id="mhd:Marky_1971"/>
<dbReference type="STRING" id="869210.Marky_1971"/>
<evidence type="ECO:0000256" key="8">
    <source>
        <dbReference type="SAM" id="Phobius"/>
    </source>
</evidence>
<dbReference type="InterPro" id="IPR019734">
    <property type="entry name" value="TPR_rpt"/>
</dbReference>
<dbReference type="eggNOG" id="COG0457">
    <property type="taxonomic scope" value="Bacteria"/>
</dbReference>
<dbReference type="InterPro" id="IPR011990">
    <property type="entry name" value="TPR-like_helical_dom_sf"/>
</dbReference>
<evidence type="ECO:0000256" key="6">
    <source>
        <dbReference type="PROSITE-ProRule" id="PRU00339"/>
    </source>
</evidence>
<gene>
    <name evidence="10" type="ordered locus">Marky_1971</name>
</gene>
<keyword evidence="2 7" id="KW-0349">Heme</keyword>
<dbReference type="AlphaFoldDB" id="F2NMW2"/>
<evidence type="ECO:0000256" key="2">
    <source>
        <dbReference type="ARBA" id="ARBA00022617"/>
    </source>
</evidence>
<evidence type="ECO:0000256" key="5">
    <source>
        <dbReference type="ARBA" id="ARBA00023004"/>
    </source>
</evidence>
<keyword evidence="5 7" id="KW-0408">Iron</keyword>
<evidence type="ECO:0000256" key="7">
    <source>
        <dbReference type="PROSITE-ProRule" id="PRU00433"/>
    </source>
</evidence>
<dbReference type="InterPro" id="IPR036909">
    <property type="entry name" value="Cyt_c-like_dom_sf"/>
</dbReference>
<keyword evidence="11" id="KW-1185">Reference proteome</keyword>
<dbReference type="GO" id="GO:0046872">
    <property type="term" value="F:metal ion binding"/>
    <property type="evidence" value="ECO:0007669"/>
    <property type="project" value="UniProtKB-KW"/>
</dbReference>
<dbReference type="Proteomes" id="UP000007030">
    <property type="component" value="Chromosome"/>
</dbReference>
<protein>
    <submittedName>
        <fullName evidence="10">Cytochrome c class I</fullName>
    </submittedName>
</protein>
<accession>F2NMW2</accession>
<dbReference type="PROSITE" id="PS50005">
    <property type="entry name" value="TPR"/>
    <property type="match status" value="3"/>
</dbReference>